<evidence type="ECO:0000256" key="1">
    <source>
        <dbReference type="ARBA" id="ARBA00004496"/>
    </source>
</evidence>
<evidence type="ECO:0000259" key="7">
    <source>
        <dbReference type="PROSITE" id="PS51093"/>
    </source>
</evidence>
<evidence type="ECO:0000313" key="8">
    <source>
        <dbReference type="EMBL" id="MBP2110983.1"/>
    </source>
</evidence>
<keyword evidence="6" id="KW-0418">Kinase</keyword>
<evidence type="ECO:0000256" key="3">
    <source>
        <dbReference type="ARBA" id="ARBA00022597"/>
    </source>
</evidence>
<evidence type="ECO:0000256" key="6">
    <source>
        <dbReference type="ARBA" id="ARBA00022777"/>
    </source>
</evidence>
<dbReference type="Gene3D" id="2.70.70.10">
    <property type="entry name" value="Glucose Permease (Domain IIA)"/>
    <property type="match status" value="1"/>
</dbReference>
<dbReference type="PROSITE" id="PS00371">
    <property type="entry name" value="PTS_EIIA_TYPE_1_HIS"/>
    <property type="match status" value="1"/>
</dbReference>
<evidence type="ECO:0000256" key="5">
    <source>
        <dbReference type="ARBA" id="ARBA00022683"/>
    </source>
</evidence>
<protein>
    <submittedName>
        <fullName evidence="8">PTS system glucose-specific IIA component</fullName>
    </submittedName>
</protein>
<name>A0ABS4NLS8_9BACL</name>
<dbReference type="PANTHER" id="PTHR45008:SF1">
    <property type="entry name" value="PTS SYSTEM GLUCOSE-SPECIFIC EIIA COMPONENT"/>
    <property type="match status" value="1"/>
</dbReference>
<keyword evidence="3" id="KW-0762">Sugar transport</keyword>
<sequence>MFSRWKAKKEEKPTEAVTRLEIYAPVSGQSVPLTEVPDETFAGGHMGQGIAIEPIEGRLTAPFDGKIAHVVKTNHALILEHASGLQLLMHIGIDTVSLRGEGFISHIATGDEVQAGQTLIEFDLEAIRAAGYRTITPVIVTGNGEDTPEVDCHYGQVTAGTSSILTTAVASQP</sequence>
<dbReference type="InterPro" id="IPR050890">
    <property type="entry name" value="PTS_EIIA_component"/>
</dbReference>
<gene>
    <name evidence="8" type="ORF">J2Z70_001124</name>
</gene>
<dbReference type="PROSITE" id="PS51093">
    <property type="entry name" value="PTS_EIIA_TYPE_1"/>
    <property type="match status" value="1"/>
</dbReference>
<keyword evidence="5" id="KW-0598">Phosphotransferase system</keyword>
<comment type="caution">
    <text evidence="8">The sequence shown here is derived from an EMBL/GenBank/DDBJ whole genome shotgun (WGS) entry which is preliminary data.</text>
</comment>
<evidence type="ECO:0000256" key="4">
    <source>
        <dbReference type="ARBA" id="ARBA00022679"/>
    </source>
</evidence>
<keyword evidence="2" id="KW-0813">Transport</keyword>
<keyword evidence="9" id="KW-1185">Reference proteome</keyword>
<evidence type="ECO:0000313" key="9">
    <source>
        <dbReference type="Proteomes" id="UP000773462"/>
    </source>
</evidence>
<feature type="domain" description="PTS EIIA type-1" evidence="7">
    <location>
        <begin position="38"/>
        <end position="142"/>
    </location>
</feature>
<reference evidence="8 9" key="1">
    <citation type="submission" date="2021-03" db="EMBL/GenBank/DDBJ databases">
        <title>Genomic Encyclopedia of Type Strains, Phase IV (KMG-IV): sequencing the most valuable type-strain genomes for metagenomic binning, comparative biology and taxonomic classification.</title>
        <authorList>
            <person name="Goeker M."/>
        </authorList>
    </citation>
    <scope>NUCLEOTIDE SEQUENCE [LARGE SCALE GENOMIC DNA]</scope>
    <source>
        <strain evidence="8 9">DSM 101953</strain>
    </source>
</reference>
<dbReference type="InterPro" id="IPR001127">
    <property type="entry name" value="PTS_EIIA_1_perm"/>
</dbReference>
<dbReference type="Proteomes" id="UP000773462">
    <property type="component" value="Unassembled WGS sequence"/>
</dbReference>
<proteinExistence type="predicted"/>
<comment type="subcellular location">
    <subcellularLocation>
        <location evidence="1">Cytoplasm</location>
    </subcellularLocation>
</comment>
<evidence type="ECO:0000256" key="2">
    <source>
        <dbReference type="ARBA" id="ARBA00022448"/>
    </source>
</evidence>
<dbReference type="Pfam" id="PF00358">
    <property type="entry name" value="PTS_EIIA_1"/>
    <property type="match status" value="1"/>
</dbReference>
<organism evidence="8 9">
    <name type="scientific">Paenibacillus silagei</name>
    <dbReference type="NCBI Taxonomy" id="1670801"/>
    <lineage>
        <taxon>Bacteria</taxon>
        <taxon>Bacillati</taxon>
        <taxon>Bacillota</taxon>
        <taxon>Bacilli</taxon>
        <taxon>Bacillales</taxon>
        <taxon>Paenibacillaceae</taxon>
        <taxon>Paenibacillus</taxon>
    </lineage>
</organism>
<dbReference type="PANTHER" id="PTHR45008">
    <property type="entry name" value="PTS SYSTEM GLUCOSE-SPECIFIC EIIA COMPONENT"/>
    <property type="match status" value="1"/>
</dbReference>
<accession>A0ABS4NLS8</accession>
<dbReference type="NCBIfam" id="TIGR00830">
    <property type="entry name" value="PTBA"/>
    <property type="match status" value="1"/>
</dbReference>
<dbReference type="RefSeq" id="WP_209870256.1">
    <property type="nucleotide sequence ID" value="NZ_JAGGLV010000003.1"/>
</dbReference>
<dbReference type="EMBL" id="JAGGLV010000003">
    <property type="protein sequence ID" value="MBP2110983.1"/>
    <property type="molecule type" value="Genomic_DNA"/>
</dbReference>
<dbReference type="InterPro" id="IPR011055">
    <property type="entry name" value="Dup_hybrid_motif"/>
</dbReference>
<dbReference type="SUPFAM" id="SSF51261">
    <property type="entry name" value="Duplicated hybrid motif"/>
    <property type="match status" value="1"/>
</dbReference>
<keyword evidence="4" id="KW-0808">Transferase</keyword>